<comment type="caution">
    <text evidence="1">The sequence shown here is derived from an EMBL/GenBank/DDBJ whole genome shotgun (WGS) entry which is preliminary data.</text>
</comment>
<dbReference type="Gene3D" id="2.130.10.10">
    <property type="entry name" value="YVTN repeat-like/Quinoprotein amine dehydrogenase"/>
    <property type="match status" value="3"/>
</dbReference>
<name>A0A7V3UZG6_UNCW3</name>
<dbReference type="InterPro" id="IPR011110">
    <property type="entry name" value="Reg_prop"/>
</dbReference>
<evidence type="ECO:0000313" key="1">
    <source>
        <dbReference type="EMBL" id="HGD12873.1"/>
    </source>
</evidence>
<dbReference type="SUPFAM" id="SSF63829">
    <property type="entry name" value="Calcium-dependent phosphotriesterase"/>
    <property type="match status" value="2"/>
</dbReference>
<dbReference type="Pfam" id="PF07494">
    <property type="entry name" value="Reg_prop"/>
    <property type="match status" value="1"/>
</dbReference>
<gene>
    <name evidence="1" type="ORF">ENX16_02160</name>
</gene>
<dbReference type="InterPro" id="IPR015943">
    <property type="entry name" value="WD40/YVTN_repeat-like_dom_sf"/>
</dbReference>
<proteinExistence type="predicted"/>
<accession>A0A7V3UZG6</accession>
<reference evidence="1" key="1">
    <citation type="journal article" date="2020" name="mSystems">
        <title>Genome- and Community-Level Interaction Insights into Carbon Utilization and Element Cycling Functions of Hydrothermarchaeota in Hydrothermal Sediment.</title>
        <authorList>
            <person name="Zhou Z."/>
            <person name="Liu Y."/>
            <person name="Xu W."/>
            <person name="Pan J."/>
            <person name="Luo Z.H."/>
            <person name="Li M."/>
        </authorList>
    </citation>
    <scope>NUCLEOTIDE SEQUENCE [LARGE SCALE GENOMIC DNA]</scope>
    <source>
        <strain evidence="1">SpSt-914</strain>
    </source>
</reference>
<protein>
    <submittedName>
        <fullName evidence="1">Uncharacterized protein</fullName>
    </submittedName>
</protein>
<organism evidence="1">
    <name type="scientific">candidate division WOR-3 bacterium</name>
    <dbReference type="NCBI Taxonomy" id="2052148"/>
    <lineage>
        <taxon>Bacteria</taxon>
        <taxon>Bacteria division WOR-3</taxon>
    </lineage>
</organism>
<sequence length="463" mass="50969">MKLLIFLLLLTRADGGHWQTFTNTNFIADIFGDDSVLNLATLGGVVFLQTRPQLQVEHQFFHTDGLGVNRCLCISRDEAGNVWVGTDGAGLVVIPRDSGQARIYRAGELPLRVRAIMVDSSRLLCGTEEGLYVINLQGTPLDFTDDLIEHYNFARVRELLSDRVLSLLVNHFGYWIGTNQGLTLVDRGFSNWRSFRRPLGDSVSALVGIADGRVAAGTELGVVIGDTGGFVPLVTFPFAKSVRDMIVVDGALYVATGDTLFRVDFSGGVTPMLVADVRSLWAGEGCWAGLGGYDEWGLGLRYLRSGQSWESYQFNCIGSGLVSDCTFGQDGSIYLGHDAQYISRIMPDSSVRLIVSPLNWAVQLRCDSKGKIWFSHFYPGGLSVYDPQADTWGQIQLGTGDRHIVQAFGLDRFDTKWVFNKSGLVVGLIQWASNRSFICPNWCRRPVVIMSLRLILKTGSGSV</sequence>
<dbReference type="AlphaFoldDB" id="A0A7V3UZG6"/>
<dbReference type="EMBL" id="DTMZ01000047">
    <property type="protein sequence ID" value="HGD12873.1"/>
    <property type="molecule type" value="Genomic_DNA"/>
</dbReference>